<comment type="caution">
    <text evidence="2">The sequence shown here is derived from an EMBL/GenBank/DDBJ whole genome shotgun (WGS) entry which is preliminary data.</text>
</comment>
<dbReference type="PANTHER" id="PTHR43233">
    <property type="entry name" value="FAMILY N-ACETYLTRANSFERASE, PUTATIVE (AFU_ORTHOLOGUE AFUA_6G03350)-RELATED"/>
    <property type="match status" value="1"/>
</dbReference>
<feature type="domain" description="N-acetyltransferase" evidence="1">
    <location>
        <begin position="5"/>
        <end position="139"/>
    </location>
</feature>
<dbReference type="Pfam" id="PF00583">
    <property type="entry name" value="Acetyltransf_1"/>
    <property type="match status" value="1"/>
</dbReference>
<dbReference type="SUPFAM" id="SSF55729">
    <property type="entry name" value="Acyl-CoA N-acyltransferases (Nat)"/>
    <property type="match status" value="1"/>
</dbReference>
<dbReference type="InterPro" id="IPR016181">
    <property type="entry name" value="Acyl_CoA_acyltransferase"/>
</dbReference>
<evidence type="ECO:0000313" key="2">
    <source>
        <dbReference type="EMBL" id="GAA1961066.1"/>
    </source>
</evidence>
<dbReference type="RefSeq" id="WP_157415405.1">
    <property type="nucleotide sequence ID" value="NZ_BAAAMK010000008.1"/>
</dbReference>
<proteinExistence type="predicted"/>
<organism evidence="2 3">
    <name type="scientific">Agromyces allii</name>
    <dbReference type="NCBI Taxonomy" id="393607"/>
    <lineage>
        <taxon>Bacteria</taxon>
        <taxon>Bacillati</taxon>
        <taxon>Actinomycetota</taxon>
        <taxon>Actinomycetes</taxon>
        <taxon>Micrococcales</taxon>
        <taxon>Microbacteriaceae</taxon>
        <taxon>Agromyces</taxon>
    </lineage>
</organism>
<protein>
    <submittedName>
        <fullName evidence="2">GNAT family N-acetyltransferase</fullName>
    </submittedName>
</protein>
<gene>
    <name evidence="2" type="ORF">GCM10009717_29740</name>
</gene>
<accession>A0ABN2R042</accession>
<dbReference type="InterPro" id="IPR000182">
    <property type="entry name" value="GNAT_dom"/>
</dbReference>
<evidence type="ECO:0000259" key="1">
    <source>
        <dbReference type="PROSITE" id="PS51186"/>
    </source>
</evidence>
<dbReference type="InterPro" id="IPR053144">
    <property type="entry name" value="Acetyltransferase_Butenolide"/>
</dbReference>
<dbReference type="CDD" id="cd04301">
    <property type="entry name" value="NAT_SF"/>
    <property type="match status" value="1"/>
</dbReference>
<dbReference type="PROSITE" id="PS51186">
    <property type="entry name" value="GNAT"/>
    <property type="match status" value="1"/>
</dbReference>
<name>A0ABN2R042_9MICO</name>
<sequence length="141" mass="15696">MRPGFRFSTDRDDLDRERVHHWLSTDAYWALGRPRERQDAAIDASRNYGVYDEASGAQVAYARVITDGVTFAWLCDVYVDPSVRGHGVGVALIEGVVADLEPLGLRRTMLATADAHGLYAKFGFEPLAEPGRWMARLAPTE</sequence>
<keyword evidence="3" id="KW-1185">Reference proteome</keyword>
<dbReference type="EMBL" id="BAAAMK010000008">
    <property type="protein sequence ID" value="GAA1961066.1"/>
    <property type="molecule type" value="Genomic_DNA"/>
</dbReference>
<dbReference type="Gene3D" id="3.40.630.30">
    <property type="match status" value="1"/>
</dbReference>
<evidence type="ECO:0000313" key="3">
    <source>
        <dbReference type="Proteomes" id="UP001499954"/>
    </source>
</evidence>
<dbReference type="Proteomes" id="UP001499954">
    <property type="component" value="Unassembled WGS sequence"/>
</dbReference>
<reference evidence="2 3" key="1">
    <citation type="journal article" date="2019" name="Int. J. Syst. Evol. Microbiol.">
        <title>The Global Catalogue of Microorganisms (GCM) 10K type strain sequencing project: providing services to taxonomists for standard genome sequencing and annotation.</title>
        <authorList>
            <consortium name="The Broad Institute Genomics Platform"/>
            <consortium name="The Broad Institute Genome Sequencing Center for Infectious Disease"/>
            <person name="Wu L."/>
            <person name="Ma J."/>
        </authorList>
    </citation>
    <scope>NUCLEOTIDE SEQUENCE [LARGE SCALE GENOMIC DNA]</scope>
    <source>
        <strain evidence="2 3">JCM 13584</strain>
    </source>
</reference>
<dbReference type="PANTHER" id="PTHR43233:SF1">
    <property type="entry name" value="FAMILY N-ACETYLTRANSFERASE, PUTATIVE (AFU_ORTHOLOGUE AFUA_6G03350)-RELATED"/>
    <property type="match status" value="1"/>
</dbReference>